<evidence type="ECO:0000313" key="2">
    <source>
        <dbReference type="Proteomes" id="UP001597033"/>
    </source>
</evidence>
<organism evidence="1 2">
    <name type="scientific">Pseudoxanthomonas kaohsiungensis</name>
    <dbReference type="NCBI Taxonomy" id="283923"/>
    <lineage>
        <taxon>Bacteria</taxon>
        <taxon>Pseudomonadati</taxon>
        <taxon>Pseudomonadota</taxon>
        <taxon>Gammaproteobacteria</taxon>
        <taxon>Lysobacterales</taxon>
        <taxon>Lysobacteraceae</taxon>
        <taxon>Pseudoxanthomonas</taxon>
    </lineage>
</organism>
<dbReference type="Proteomes" id="UP001597033">
    <property type="component" value="Unassembled WGS sequence"/>
</dbReference>
<proteinExistence type="predicted"/>
<sequence>MSTAPPPHFLASEDTLFDQFDPIMVDEQSGSYQRELDEVKALDEHHVWTVVEAGDSSNSLWAMPGLHHVNRVYYIRTAKPWVEGQQDLLWLDGLDFAMENLRAYEEGDAEWEEACYAIHERVTEIREHIATQLCSGTDDQVQAWLSANPSDPITARLSELQAVLPEGYTPEEAGAFAP</sequence>
<evidence type="ECO:0000313" key="1">
    <source>
        <dbReference type="EMBL" id="MFD1043170.1"/>
    </source>
</evidence>
<dbReference type="RefSeq" id="WP_162377103.1">
    <property type="nucleotide sequence ID" value="NZ_JBHTKN010000008.1"/>
</dbReference>
<evidence type="ECO:0008006" key="3">
    <source>
        <dbReference type="Google" id="ProtNLM"/>
    </source>
</evidence>
<comment type="caution">
    <text evidence="1">The sequence shown here is derived from an EMBL/GenBank/DDBJ whole genome shotgun (WGS) entry which is preliminary data.</text>
</comment>
<accession>A0ABW3LXI7</accession>
<dbReference type="EMBL" id="JBHTKN010000008">
    <property type="protein sequence ID" value="MFD1043170.1"/>
    <property type="molecule type" value="Genomic_DNA"/>
</dbReference>
<name>A0ABW3LXI7_9GAMM</name>
<reference evidence="2" key="1">
    <citation type="journal article" date="2019" name="Int. J. Syst. Evol. Microbiol.">
        <title>The Global Catalogue of Microorganisms (GCM) 10K type strain sequencing project: providing services to taxonomists for standard genome sequencing and annotation.</title>
        <authorList>
            <consortium name="The Broad Institute Genomics Platform"/>
            <consortium name="The Broad Institute Genome Sequencing Center for Infectious Disease"/>
            <person name="Wu L."/>
            <person name="Ma J."/>
        </authorList>
    </citation>
    <scope>NUCLEOTIDE SEQUENCE [LARGE SCALE GENOMIC DNA]</scope>
    <source>
        <strain evidence="2">CCUG 55854</strain>
    </source>
</reference>
<gene>
    <name evidence="1" type="ORF">ACFQ2N_12525</name>
</gene>
<keyword evidence="2" id="KW-1185">Reference proteome</keyword>
<protein>
    <recommendedName>
        <fullName evidence="3">DUF4375 domain-containing protein</fullName>
    </recommendedName>
</protein>